<organism evidence="1 2">
    <name type="scientific">Nocardioides plantarum</name>
    <dbReference type="NCBI Taxonomy" id="29299"/>
    <lineage>
        <taxon>Bacteria</taxon>
        <taxon>Bacillati</taxon>
        <taxon>Actinomycetota</taxon>
        <taxon>Actinomycetes</taxon>
        <taxon>Propionibacteriales</taxon>
        <taxon>Nocardioidaceae</taxon>
        <taxon>Nocardioides</taxon>
    </lineage>
</organism>
<dbReference type="RefSeq" id="WP_140008941.1">
    <property type="nucleotide sequence ID" value="NZ_JBHMDG010000030.1"/>
</dbReference>
<proteinExistence type="predicted"/>
<evidence type="ECO:0008006" key="3">
    <source>
        <dbReference type="Google" id="ProtNLM"/>
    </source>
</evidence>
<accession>A0ABV5KEP6</accession>
<evidence type="ECO:0000313" key="1">
    <source>
        <dbReference type="EMBL" id="MFB9315211.1"/>
    </source>
</evidence>
<evidence type="ECO:0000313" key="2">
    <source>
        <dbReference type="Proteomes" id="UP001589750"/>
    </source>
</evidence>
<keyword evidence="2" id="KW-1185">Reference proteome</keyword>
<protein>
    <recommendedName>
        <fullName evidence="3">HTH iclR-type domain-containing protein</fullName>
    </recommendedName>
</protein>
<dbReference type="Proteomes" id="UP001589750">
    <property type="component" value="Unassembled WGS sequence"/>
</dbReference>
<sequence>MILTAPDGSNVELAVAVKLWSTAPTGAVVGVLSRLQDRTSRPVLLLTDYTSKPLRDVCEKLGMGYLDEGGWSFLNLEDPVVFIRTEGTAGRAPRVSSEVVRLNGVAVSRTIETLLEVDPPLGVRELATRAGVSSPGSVSKLLPTLAAANAISRDSAGRVVDIRRRLLLERWVQDYSFLSGNGVVLDFLAPRGLDGVLDQIRSTPSICVTGGIAARDYLRDGLVPVVPTTRLTVYAEDGGAWARGVGLVRVDRAVSNVIVARPKDLRILLAPRKGRSSLPLAPRGQVLADLLTLPGRETSLADQLMDQLELEDPLWRT</sequence>
<comment type="caution">
    <text evidence="1">The sequence shown here is derived from an EMBL/GenBank/DDBJ whole genome shotgun (WGS) entry which is preliminary data.</text>
</comment>
<name>A0ABV5KEP6_9ACTN</name>
<dbReference type="EMBL" id="JBHMDG010000030">
    <property type="protein sequence ID" value="MFB9315211.1"/>
    <property type="molecule type" value="Genomic_DNA"/>
</dbReference>
<gene>
    <name evidence="1" type="ORF">ACFFRI_19340</name>
</gene>
<reference evidence="1 2" key="1">
    <citation type="submission" date="2024-09" db="EMBL/GenBank/DDBJ databases">
        <authorList>
            <person name="Sun Q."/>
            <person name="Mori K."/>
        </authorList>
    </citation>
    <scope>NUCLEOTIDE SEQUENCE [LARGE SCALE GENOMIC DNA]</scope>
    <source>
        <strain evidence="1 2">JCM 9626</strain>
    </source>
</reference>